<keyword evidence="9" id="KW-1185">Reference proteome</keyword>
<dbReference type="GO" id="GO:0006352">
    <property type="term" value="P:DNA-templated transcription initiation"/>
    <property type="evidence" value="ECO:0007669"/>
    <property type="project" value="InterPro"/>
</dbReference>
<evidence type="ECO:0000313" key="8">
    <source>
        <dbReference type="EMBL" id="QDX26900.1"/>
    </source>
</evidence>
<dbReference type="InterPro" id="IPR007627">
    <property type="entry name" value="RNA_pol_sigma70_r2"/>
</dbReference>
<dbReference type="Pfam" id="PF04542">
    <property type="entry name" value="Sigma70_r2"/>
    <property type="match status" value="1"/>
</dbReference>
<dbReference type="AlphaFoldDB" id="A0A518RHI0"/>
<comment type="similarity">
    <text evidence="1">Belongs to the sigma-70 factor family. ECF subfamily.</text>
</comment>
<accession>A0A518RHI0</accession>
<gene>
    <name evidence="8" type="ORF">FPZ54_13370</name>
</gene>
<keyword evidence="3" id="KW-0731">Sigma factor</keyword>
<sequence length="179" mass="19973">MRVNEQTLRELMSDGLDGDAAAHATLLRVLVPLLRGFYRRRASGGDDDIEDLVQETLIAVHTRRATYDRGRSFTAWLFAIARYKMIDQFRRTSRLRPIEGLEDTLLADDFEDEAVARIDIEQLLGELPAKQAMAIRATRIDGLSVAEAAQRGGVGESDVKVSVHRGLKALMRRVQGNAP</sequence>
<dbReference type="RefSeq" id="WP_145847965.1">
    <property type="nucleotide sequence ID" value="NZ_CP042239.1"/>
</dbReference>
<evidence type="ECO:0000256" key="1">
    <source>
        <dbReference type="ARBA" id="ARBA00010641"/>
    </source>
</evidence>
<dbReference type="GO" id="GO:0003677">
    <property type="term" value="F:DNA binding"/>
    <property type="evidence" value="ECO:0007669"/>
    <property type="project" value="UniProtKB-KW"/>
</dbReference>
<dbReference type="InterPro" id="IPR039425">
    <property type="entry name" value="RNA_pol_sigma-70-like"/>
</dbReference>
<keyword evidence="4" id="KW-0238">DNA-binding</keyword>
<dbReference type="SUPFAM" id="SSF88659">
    <property type="entry name" value="Sigma3 and sigma4 domains of RNA polymerase sigma factors"/>
    <property type="match status" value="1"/>
</dbReference>
<evidence type="ECO:0000259" key="6">
    <source>
        <dbReference type="Pfam" id="PF04542"/>
    </source>
</evidence>
<dbReference type="InterPro" id="IPR013249">
    <property type="entry name" value="RNA_pol_sigma70_r4_t2"/>
</dbReference>
<evidence type="ECO:0000256" key="4">
    <source>
        <dbReference type="ARBA" id="ARBA00023125"/>
    </source>
</evidence>
<keyword evidence="2" id="KW-0805">Transcription regulation</keyword>
<dbReference type="NCBIfam" id="TIGR02937">
    <property type="entry name" value="sigma70-ECF"/>
    <property type="match status" value="1"/>
</dbReference>
<evidence type="ECO:0000313" key="9">
    <source>
        <dbReference type="Proteomes" id="UP000318055"/>
    </source>
</evidence>
<dbReference type="Proteomes" id="UP000318055">
    <property type="component" value="Chromosome"/>
</dbReference>
<dbReference type="InterPro" id="IPR014284">
    <property type="entry name" value="RNA_pol_sigma-70_dom"/>
</dbReference>
<dbReference type="InterPro" id="IPR013325">
    <property type="entry name" value="RNA_pol_sigma_r2"/>
</dbReference>
<dbReference type="NCBIfam" id="NF009191">
    <property type="entry name" value="PRK12539.1"/>
    <property type="match status" value="1"/>
</dbReference>
<dbReference type="PANTHER" id="PTHR43133:SF58">
    <property type="entry name" value="ECF RNA POLYMERASE SIGMA FACTOR SIGD"/>
    <property type="match status" value="1"/>
</dbReference>
<dbReference type="EMBL" id="CP042239">
    <property type="protein sequence ID" value="QDX26900.1"/>
    <property type="molecule type" value="Genomic_DNA"/>
</dbReference>
<dbReference type="PANTHER" id="PTHR43133">
    <property type="entry name" value="RNA POLYMERASE ECF-TYPE SIGMA FACTO"/>
    <property type="match status" value="1"/>
</dbReference>
<evidence type="ECO:0000259" key="7">
    <source>
        <dbReference type="Pfam" id="PF08281"/>
    </source>
</evidence>
<dbReference type="Gene3D" id="1.10.10.10">
    <property type="entry name" value="Winged helix-like DNA-binding domain superfamily/Winged helix DNA-binding domain"/>
    <property type="match status" value="1"/>
</dbReference>
<feature type="domain" description="RNA polymerase sigma factor 70 region 4 type 2" evidence="7">
    <location>
        <begin position="119"/>
        <end position="170"/>
    </location>
</feature>
<name>A0A518RHI0_9SPHN</name>
<dbReference type="KEGG" id="ssua:FPZ54_13370"/>
<dbReference type="SUPFAM" id="SSF88946">
    <property type="entry name" value="Sigma2 domain of RNA polymerase sigma factors"/>
    <property type="match status" value="1"/>
</dbReference>
<reference evidence="8 9" key="1">
    <citation type="submission" date="2019-07" db="EMBL/GenBank/DDBJ databases">
        <title>Sphingomonas alkalisoli sp. nov., isolated from rhizosphere soil of Suaedae salsa.</title>
        <authorList>
            <person name="Zhang H."/>
            <person name="Xu L."/>
            <person name="Zhang J.-X."/>
            <person name="Sun J.-Q."/>
        </authorList>
    </citation>
    <scope>NUCLEOTIDE SEQUENCE [LARGE SCALE GENOMIC DNA]</scope>
    <source>
        <strain evidence="8 9">XS-10</strain>
    </source>
</reference>
<evidence type="ECO:0000256" key="3">
    <source>
        <dbReference type="ARBA" id="ARBA00023082"/>
    </source>
</evidence>
<dbReference type="InterPro" id="IPR013324">
    <property type="entry name" value="RNA_pol_sigma_r3/r4-like"/>
</dbReference>
<dbReference type="Gene3D" id="1.10.1740.10">
    <property type="match status" value="1"/>
</dbReference>
<protein>
    <submittedName>
        <fullName evidence="8">Sigma-70 family RNA polymerase sigma factor</fullName>
    </submittedName>
</protein>
<dbReference type="Pfam" id="PF08281">
    <property type="entry name" value="Sigma70_r4_2"/>
    <property type="match status" value="1"/>
</dbReference>
<dbReference type="InterPro" id="IPR036388">
    <property type="entry name" value="WH-like_DNA-bd_sf"/>
</dbReference>
<proteinExistence type="inferred from homology"/>
<organism evidence="8 9">
    <name type="scientific">Sphingomonas suaedae</name>
    <dbReference type="NCBI Taxonomy" id="2599297"/>
    <lineage>
        <taxon>Bacteria</taxon>
        <taxon>Pseudomonadati</taxon>
        <taxon>Pseudomonadota</taxon>
        <taxon>Alphaproteobacteria</taxon>
        <taxon>Sphingomonadales</taxon>
        <taxon>Sphingomonadaceae</taxon>
        <taxon>Sphingomonas</taxon>
    </lineage>
</organism>
<keyword evidence="5" id="KW-0804">Transcription</keyword>
<evidence type="ECO:0000256" key="2">
    <source>
        <dbReference type="ARBA" id="ARBA00023015"/>
    </source>
</evidence>
<dbReference type="GO" id="GO:0016987">
    <property type="term" value="F:sigma factor activity"/>
    <property type="evidence" value="ECO:0007669"/>
    <property type="project" value="UniProtKB-KW"/>
</dbReference>
<dbReference type="OrthoDB" id="7041663at2"/>
<feature type="domain" description="RNA polymerase sigma-70 region 2" evidence="6">
    <location>
        <begin position="29"/>
        <end position="94"/>
    </location>
</feature>
<evidence type="ECO:0000256" key="5">
    <source>
        <dbReference type="ARBA" id="ARBA00023163"/>
    </source>
</evidence>